<evidence type="ECO:0000313" key="5">
    <source>
        <dbReference type="EMBL" id="THD81362.1"/>
    </source>
</evidence>
<dbReference type="SUPFAM" id="SSF48008">
    <property type="entry name" value="GntR ligand-binding domain-like"/>
    <property type="match status" value="1"/>
</dbReference>
<dbReference type="OrthoDB" id="8638122at2"/>
<evidence type="ECO:0000256" key="3">
    <source>
        <dbReference type="ARBA" id="ARBA00023163"/>
    </source>
</evidence>
<dbReference type="PROSITE" id="PS50949">
    <property type="entry name" value="HTH_GNTR"/>
    <property type="match status" value="1"/>
</dbReference>
<dbReference type="InterPro" id="IPR036388">
    <property type="entry name" value="WH-like_DNA-bd_sf"/>
</dbReference>
<evidence type="ECO:0000259" key="4">
    <source>
        <dbReference type="PROSITE" id="PS50949"/>
    </source>
</evidence>
<evidence type="ECO:0000313" key="6">
    <source>
        <dbReference type="Proteomes" id="UP000309450"/>
    </source>
</evidence>
<evidence type="ECO:0000256" key="1">
    <source>
        <dbReference type="ARBA" id="ARBA00023015"/>
    </source>
</evidence>
<gene>
    <name evidence="5" type="ORF">E7811_15665</name>
</gene>
<dbReference type="RefSeq" id="WP_136395620.1">
    <property type="nucleotide sequence ID" value="NZ_SSND01000005.1"/>
</dbReference>
<keyword evidence="6" id="KW-1185">Reference proteome</keyword>
<dbReference type="CDD" id="cd07377">
    <property type="entry name" value="WHTH_GntR"/>
    <property type="match status" value="1"/>
</dbReference>
<comment type="caution">
    <text evidence="5">The sequence shown here is derived from an EMBL/GenBank/DDBJ whole genome shotgun (WGS) entry which is preliminary data.</text>
</comment>
<accession>A0A4S3MKC0</accession>
<dbReference type="Pfam" id="PF07729">
    <property type="entry name" value="FCD"/>
    <property type="match status" value="1"/>
</dbReference>
<evidence type="ECO:0000256" key="2">
    <source>
        <dbReference type="ARBA" id="ARBA00023125"/>
    </source>
</evidence>
<keyword evidence="2" id="KW-0238">DNA-binding</keyword>
<dbReference type="SUPFAM" id="SSF46785">
    <property type="entry name" value="Winged helix' DNA-binding domain"/>
    <property type="match status" value="1"/>
</dbReference>
<dbReference type="GO" id="GO:0003700">
    <property type="term" value="F:DNA-binding transcription factor activity"/>
    <property type="evidence" value="ECO:0007669"/>
    <property type="project" value="InterPro"/>
</dbReference>
<dbReference type="InterPro" id="IPR036390">
    <property type="entry name" value="WH_DNA-bd_sf"/>
</dbReference>
<dbReference type="SMART" id="SM00895">
    <property type="entry name" value="FCD"/>
    <property type="match status" value="1"/>
</dbReference>
<reference evidence="5 6" key="1">
    <citation type="submission" date="2019-04" db="EMBL/GenBank/DDBJ databases">
        <title>Draft genome sequence of Gemmobacter aestuarii sp. nov.</title>
        <authorList>
            <person name="Hameed A."/>
            <person name="Lin S.-Y."/>
            <person name="Shahina M."/>
            <person name="Lai W.-A."/>
            <person name="Young C.-C."/>
        </authorList>
    </citation>
    <scope>NUCLEOTIDE SEQUENCE [LARGE SCALE GENOMIC DNA]</scope>
    <source>
        <strain evidence="5 6">CC-PW-75</strain>
    </source>
</reference>
<organism evidence="5 6">
    <name type="scientific">Aliigemmobacter aestuarii</name>
    <dbReference type="NCBI Taxonomy" id="1445661"/>
    <lineage>
        <taxon>Bacteria</taxon>
        <taxon>Pseudomonadati</taxon>
        <taxon>Pseudomonadota</taxon>
        <taxon>Alphaproteobacteria</taxon>
        <taxon>Rhodobacterales</taxon>
        <taxon>Paracoccaceae</taxon>
        <taxon>Aliigemmobacter</taxon>
    </lineage>
</organism>
<keyword evidence="3" id="KW-0804">Transcription</keyword>
<dbReference type="PANTHER" id="PTHR43537:SF45">
    <property type="entry name" value="GNTR FAMILY REGULATORY PROTEIN"/>
    <property type="match status" value="1"/>
</dbReference>
<dbReference type="EMBL" id="SSND01000005">
    <property type="protein sequence ID" value="THD81362.1"/>
    <property type="molecule type" value="Genomic_DNA"/>
</dbReference>
<proteinExistence type="predicted"/>
<feature type="domain" description="HTH gntR-type" evidence="4">
    <location>
        <begin position="10"/>
        <end position="77"/>
    </location>
</feature>
<dbReference type="SMART" id="SM00345">
    <property type="entry name" value="HTH_GNTR"/>
    <property type="match status" value="1"/>
</dbReference>
<dbReference type="Pfam" id="PF00392">
    <property type="entry name" value="GntR"/>
    <property type="match status" value="1"/>
</dbReference>
<dbReference type="AlphaFoldDB" id="A0A4S3MKC0"/>
<dbReference type="Proteomes" id="UP000309450">
    <property type="component" value="Unassembled WGS sequence"/>
</dbReference>
<dbReference type="InterPro" id="IPR008920">
    <property type="entry name" value="TF_FadR/GntR_C"/>
</dbReference>
<dbReference type="GO" id="GO:0003677">
    <property type="term" value="F:DNA binding"/>
    <property type="evidence" value="ECO:0007669"/>
    <property type="project" value="UniProtKB-KW"/>
</dbReference>
<protein>
    <submittedName>
        <fullName evidence="5">GntR family transcriptional regulator</fullName>
    </submittedName>
</protein>
<dbReference type="PRINTS" id="PR00035">
    <property type="entry name" value="HTHGNTR"/>
</dbReference>
<sequence>MDQDGRRARGMGLKLAYETLRDEILSLRLAPGQLLDETSLADRFGMSRSPIREALIRLAGEDMVVMLPNRSTIVAPIDITTFPKYVEALDIAQRMNTRLAAEFRTDADLAAIAARQKDFEAAVARGNHLDMSDANKRFHMAIAAAGRNPYLAAFYERLLDQGRRMLHLHFDYLERTHDGYLLTDEHDLMLEAIRARDVARADVLAHAHTRQFRDSFIDYMKENHAGELMLPVPGDPAPAA</sequence>
<dbReference type="InterPro" id="IPR011711">
    <property type="entry name" value="GntR_C"/>
</dbReference>
<name>A0A4S3MKC0_9RHOB</name>
<keyword evidence="1" id="KW-0805">Transcription regulation</keyword>
<dbReference type="Gene3D" id="1.10.10.10">
    <property type="entry name" value="Winged helix-like DNA-binding domain superfamily/Winged helix DNA-binding domain"/>
    <property type="match status" value="1"/>
</dbReference>
<dbReference type="Gene3D" id="1.20.120.530">
    <property type="entry name" value="GntR ligand-binding domain-like"/>
    <property type="match status" value="1"/>
</dbReference>
<dbReference type="InterPro" id="IPR000524">
    <property type="entry name" value="Tscrpt_reg_HTH_GntR"/>
</dbReference>
<dbReference type="PANTHER" id="PTHR43537">
    <property type="entry name" value="TRANSCRIPTIONAL REGULATOR, GNTR FAMILY"/>
    <property type="match status" value="1"/>
</dbReference>